<comment type="caution">
    <text evidence="5">The sequence shown here is derived from an EMBL/GenBank/DDBJ whole genome shotgun (WGS) entry which is preliminary data.</text>
</comment>
<keyword evidence="3" id="KW-0676">Redox-active center</keyword>
<organism evidence="5 6">
    <name type="scientific">Magnetospirillum molischianum DSM 120</name>
    <dbReference type="NCBI Taxonomy" id="1150626"/>
    <lineage>
        <taxon>Bacteria</taxon>
        <taxon>Pseudomonadati</taxon>
        <taxon>Pseudomonadota</taxon>
        <taxon>Alphaproteobacteria</taxon>
        <taxon>Rhodospirillales</taxon>
        <taxon>Rhodospirillaceae</taxon>
        <taxon>Magnetospirillum</taxon>
    </lineage>
</organism>
<dbReference type="AlphaFoldDB" id="H8FY47"/>
<dbReference type="Proteomes" id="UP000004169">
    <property type="component" value="Unassembled WGS sequence"/>
</dbReference>
<dbReference type="GO" id="GO:0045454">
    <property type="term" value="P:cell redox homeostasis"/>
    <property type="evidence" value="ECO:0007669"/>
    <property type="project" value="TreeGrafter"/>
</dbReference>
<dbReference type="GO" id="GO:0009055">
    <property type="term" value="F:electron transfer activity"/>
    <property type="evidence" value="ECO:0007669"/>
    <property type="project" value="TreeGrafter"/>
</dbReference>
<dbReference type="RefSeq" id="WP_002731358.1">
    <property type="nucleotide sequence ID" value="NZ_CAHP01000060.1"/>
</dbReference>
<dbReference type="eggNOG" id="COG0695">
    <property type="taxonomic scope" value="Bacteria"/>
</dbReference>
<dbReference type="PANTHER" id="PTHR34386">
    <property type="entry name" value="GLUTAREDOXIN"/>
    <property type="match status" value="1"/>
</dbReference>
<gene>
    <name evidence="5" type="primary">grx</name>
    <name evidence="5" type="ORF">PHAMO_80076</name>
</gene>
<dbReference type="PANTHER" id="PTHR34386:SF1">
    <property type="entry name" value="GLUTAREDOXIN-LIKE PROTEIN NRDH"/>
    <property type="match status" value="1"/>
</dbReference>
<sequence length="83" mass="9076">MFVIVYSTATCPHCVRAKSFLRSAGVEFEEVNLTTNPERQAEFAERTNGARAVPQIIIGNKLVGGADELIRLGRQAVQAMVVE</sequence>
<dbReference type="Pfam" id="PF00462">
    <property type="entry name" value="Glutaredoxin"/>
    <property type="match status" value="1"/>
</dbReference>
<evidence type="ECO:0000259" key="4">
    <source>
        <dbReference type="Pfam" id="PF00462"/>
    </source>
</evidence>
<dbReference type="EMBL" id="CAHP01000060">
    <property type="protein sequence ID" value="CCG43285.1"/>
    <property type="molecule type" value="Genomic_DNA"/>
</dbReference>
<evidence type="ECO:0000256" key="2">
    <source>
        <dbReference type="ARBA" id="ARBA00023157"/>
    </source>
</evidence>
<accession>H8FY47</accession>
<dbReference type="InterPro" id="IPR036249">
    <property type="entry name" value="Thioredoxin-like_sf"/>
</dbReference>
<dbReference type="InterPro" id="IPR051548">
    <property type="entry name" value="Grx-like_ET"/>
</dbReference>
<protein>
    <recommendedName>
        <fullName evidence="1">Glutaredoxin 1</fullName>
    </recommendedName>
</protein>
<evidence type="ECO:0000256" key="3">
    <source>
        <dbReference type="ARBA" id="ARBA00023284"/>
    </source>
</evidence>
<evidence type="ECO:0000313" key="5">
    <source>
        <dbReference type="EMBL" id="CCG43285.1"/>
    </source>
</evidence>
<dbReference type="InterPro" id="IPR002109">
    <property type="entry name" value="Glutaredoxin"/>
</dbReference>
<reference evidence="5 6" key="1">
    <citation type="journal article" date="2012" name="J. Bacteriol.">
        <title>Draft Genome Sequence of the Purple Photosynthetic Bacterium Phaeospirillum molischianum DSM120, a Particularly Versatile Bacterium.</title>
        <authorList>
            <person name="Duquesne K."/>
            <person name="Prima V."/>
            <person name="Ji B."/>
            <person name="Rouy Z."/>
            <person name="Medigue C."/>
            <person name="Talla E."/>
            <person name="Sturgis J.N."/>
        </authorList>
    </citation>
    <scope>NUCLEOTIDE SEQUENCE [LARGE SCALE GENOMIC DNA]</scope>
    <source>
        <strain evidence="6">DSM120</strain>
    </source>
</reference>
<dbReference type="InterPro" id="IPR011767">
    <property type="entry name" value="GLR_AS"/>
</dbReference>
<keyword evidence="2" id="KW-1015">Disulfide bond</keyword>
<dbReference type="SUPFAM" id="SSF52833">
    <property type="entry name" value="Thioredoxin-like"/>
    <property type="match status" value="1"/>
</dbReference>
<evidence type="ECO:0000256" key="1">
    <source>
        <dbReference type="ARBA" id="ARBA00015343"/>
    </source>
</evidence>
<dbReference type="OrthoDB" id="9814618at2"/>
<dbReference type="InterPro" id="IPR014025">
    <property type="entry name" value="Glutaredoxin_subgr"/>
</dbReference>
<dbReference type="PRINTS" id="PR00160">
    <property type="entry name" value="GLUTAREDOXIN"/>
</dbReference>
<evidence type="ECO:0000313" key="6">
    <source>
        <dbReference type="Proteomes" id="UP000004169"/>
    </source>
</evidence>
<proteinExistence type="predicted"/>
<keyword evidence="6" id="KW-1185">Reference proteome</keyword>
<feature type="domain" description="Glutaredoxin" evidence="4">
    <location>
        <begin position="3"/>
        <end position="63"/>
    </location>
</feature>
<dbReference type="Gene3D" id="3.40.30.10">
    <property type="entry name" value="Glutaredoxin"/>
    <property type="match status" value="1"/>
</dbReference>
<dbReference type="PROSITE" id="PS00195">
    <property type="entry name" value="GLUTAREDOXIN_1"/>
    <property type="match status" value="1"/>
</dbReference>
<dbReference type="PROSITE" id="PS51354">
    <property type="entry name" value="GLUTAREDOXIN_2"/>
    <property type="match status" value="1"/>
</dbReference>
<name>H8FY47_MAGML</name>
<dbReference type="STRING" id="1150626.PHAMO_80076"/>